<dbReference type="AlphaFoldDB" id="A0AA86QUD8"/>
<feature type="compositionally biased region" description="Basic and acidic residues" evidence="2">
    <location>
        <begin position="1"/>
        <end position="23"/>
    </location>
</feature>
<evidence type="ECO:0000256" key="1">
    <source>
        <dbReference type="SAM" id="Coils"/>
    </source>
</evidence>
<feature type="region of interest" description="Disordered" evidence="2">
    <location>
        <begin position="199"/>
        <end position="228"/>
    </location>
</feature>
<sequence>MSNQAEKLEKLRQKRQELKEEAASTKLSRSESTNILQLSHVANKTNTTISSFKDKMKTFSNIQNEQIQDDEGIEIDLPTTDVKVRELMQKFASQPKDAKNRIPQDLLEILDQSTERPLQETAKMVLLNSLKSSKCAESPYRKLDQIQNQGHFSKKMSQKPEFNTSVKASKVRFADEEAEEQEPKKKIKSSQSYLDQLYDKKPQKGSSPLAQSKKKVVQKYDSSKQKNVEDKLNNLINSSIRSECTDQEHDVEAQEPNILQQLLMGHVDQQLNTDGTNLSPTKSQKTVSNAELTEKLTELKNHYEADLKMSQQNYQKACEDLLVQKERLVKSDSQITSYQQKIKQLELENKNLENMVSLKDQKIQVLVAENNQFEKLSVNQSRLLDTYNELEKPAFILFNIFSRELSQENVNSKGFKTLKAARNFLQKEFKTEKERISQMKTVIGIAKIIANDGEKAELLGEPEIYELFERYLAAKQEK</sequence>
<organism evidence="3">
    <name type="scientific">Hexamita inflata</name>
    <dbReference type="NCBI Taxonomy" id="28002"/>
    <lineage>
        <taxon>Eukaryota</taxon>
        <taxon>Metamonada</taxon>
        <taxon>Diplomonadida</taxon>
        <taxon>Hexamitidae</taxon>
        <taxon>Hexamitinae</taxon>
        <taxon>Hexamita</taxon>
    </lineage>
</organism>
<dbReference type="Proteomes" id="UP001642409">
    <property type="component" value="Unassembled WGS sequence"/>
</dbReference>
<feature type="region of interest" description="Disordered" evidence="2">
    <location>
        <begin position="1"/>
        <end position="32"/>
    </location>
</feature>
<feature type="region of interest" description="Disordered" evidence="2">
    <location>
        <begin position="173"/>
        <end position="192"/>
    </location>
</feature>
<protein>
    <submittedName>
        <fullName evidence="4">Hypothetical_protein</fullName>
    </submittedName>
</protein>
<reference evidence="4 5" key="2">
    <citation type="submission" date="2024-07" db="EMBL/GenBank/DDBJ databases">
        <authorList>
            <person name="Akdeniz Z."/>
        </authorList>
    </citation>
    <scope>NUCLEOTIDE SEQUENCE [LARGE SCALE GENOMIC DNA]</scope>
</reference>
<evidence type="ECO:0000256" key="2">
    <source>
        <dbReference type="SAM" id="MobiDB-lite"/>
    </source>
</evidence>
<accession>A0AA86QUD8</accession>
<dbReference type="EMBL" id="CATOUU010000943">
    <property type="protein sequence ID" value="CAI9961686.1"/>
    <property type="molecule type" value="Genomic_DNA"/>
</dbReference>
<reference evidence="3" key="1">
    <citation type="submission" date="2023-06" db="EMBL/GenBank/DDBJ databases">
        <authorList>
            <person name="Kurt Z."/>
        </authorList>
    </citation>
    <scope>NUCLEOTIDE SEQUENCE</scope>
</reference>
<evidence type="ECO:0000313" key="3">
    <source>
        <dbReference type="EMBL" id="CAI9961686.1"/>
    </source>
</evidence>
<evidence type="ECO:0000313" key="5">
    <source>
        <dbReference type="Proteomes" id="UP001642409"/>
    </source>
</evidence>
<proteinExistence type="predicted"/>
<comment type="caution">
    <text evidence="3">The sequence shown here is derived from an EMBL/GenBank/DDBJ whole genome shotgun (WGS) entry which is preliminary data.</text>
</comment>
<keyword evidence="5" id="KW-1185">Reference proteome</keyword>
<name>A0AA86QUD8_9EUKA</name>
<evidence type="ECO:0000313" key="4">
    <source>
        <dbReference type="EMBL" id="CAL6103891.1"/>
    </source>
</evidence>
<feature type="coiled-coil region" evidence="1">
    <location>
        <begin position="328"/>
        <end position="362"/>
    </location>
</feature>
<keyword evidence="1" id="KW-0175">Coiled coil</keyword>
<dbReference type="EMBL" id="CAXDID020000573">
    <property type="protein sequence ID" value="CAL6103891.1"/>
    <property type="molecule type" value="Genomic_DNA"/>
</dbReference>
<gene>
    <name evidence="3" type="ORF">HINF_LOCUS49331</name>
    <name evidence="4" type="ORF">HINF_LOCUS72378</name>
</gene>